<dbReference type="OrthoDB" id="8062037at2759"/>
<name>A0A9Q0FT52_9ROSI</name>
<evidence type="ECO:0000256" key="3">
    <source>
        <dbReference type="ARBA" id="ARBA00022833"/>
    </source>
</evidence>
<dbReference type="AlphaFoldDB" id="A0A9Q0FT52"/>
<evidence type="ECO:0000256" key="4">
    <source>
        <dbReference type="PROSITE-ProRule" id="PRU00175"/>
    </source>
</evidence>
<evidence type="ECO:0000313" key="6">
    <source>
        <dbReference type="EMBL" id="KAJ4837068.1"/>
    </source>
</evidence>
<dbReference type="PANTHER" id="PTHR45969">
    <property type="entry name" value="RING ZINC FINGER PROTEIN-RELATED"/>
    <property type="match status" value="1"/>
</dbReference>
<comment type="caution">
    <text evidence="6">The sequence shown here is derived from an EMBL/GenBank/DDBJ whole genome shotgun (WGS) entry which is preliminary data.</text>
</comment>
<dbReference type="SUPFAM" id="SSF57850">
    <property type="entry name" value="RING/U-box"/>
    <property type="match status" value="1"/>
</dbReference>
<gene>
    <name evidence="6" type="ORF">Tsubulata_008433</name>
</gene>
<keyword evidence="7" id="KW-1185">Reference proteome</keyword>
<keyword evidence="1" id="KW-0479">Metal-binding</keyword>
<organism evidence="6 7">
    <name type="scientific">Turnera subulata</name>
    <dbReference type="NCBI Taxonomy" id="218843"/>
    <lineage>
        <taxon>Eukaryota</taxon>
        <taxon>Viridiplantae</taxon>
        <taxon>Streptophyta</taxon>
        <taxon>Embryophyta</taxon>
        <taxon>Tracheophyta</taxon>
        <taxon>Spermatophyta</taxon>
        <taxon>Magnoliopsida</taxon>
        <taxon>eudicotyledons</taxon>
        <taxon>Gunneridae</taxon>
        <taxon>Pentapetalae</taxon>
        <taxon>rosids</taxon>
        <taxon>fabids</taxon>
        <taxon>Malpighiales</taxon>
        <taxon>Passifloraceae</taxon>
        <taxon>Turnera</taxon>
    </lineage>
</organism>
<dbReference type="Gene3D" id="3.30.40.10">
    <property type="entry name" value="Zinc/RING finger domain, C3HC4 (zinc finger)"/>
    <property type="match status" value="1"/>
</dbReference>
<dbReference type="Proteomes" id="UP001141552">
    <property type="component" value="Unassembled WGS sequence"/>
</dbReference>
<dbReference type="Pfam" id="PF13639">
    <property type="entry name" value="zf-RING_2"/>
    <property type="match status" value="1"/>
</dbReference>
<dbReference type="SMART" id="SM00184">
    <property type="entry name" value="RING"/>
    <property type="match status" value="1"/>
</dbReference>
<dbReference type="GO" id="GO:0016567">
    <property type="term" value="P:protein ubiquitination"/>
    <property type="evidence" value="ECO:0007669"/>
    <property type="project" value="TreeGrafter"/>
</dbReference>
<evidence type="ECO:0000256" key="1">
    <source>
        <dbReference type="ARBA" id="ARBA00022723"/>
    </source>
</evidence>
<feature type="domain" description="RING-type" evidence="5">
    <location>
        <begin position="97"/>
        <end position="140"/>
    </location>
</feature>
<sequence>MGFPVAYTQLGFPKLLIYTLSFVGFLRNLLNTLFHCLGLPTFLEPDIILPAWPEDGAPAARFPEFNQSSVSCVLARELLPVVRFSDLPDDPPPSESCAVCLAEFEGEDEIRRLTNCRHIFHMGCLDRWMGYDQLTCPLCRTPVVPDDMQESFNETLWAASGIPDFYGEYYNQISAGL</sequence>
<keyword evidence="3" id="KW-0862">Zinc</keyword>
<dbReference type="EMBL" id="JAKUCV010003952">
    <property type="protein sequence ID" value="KAJ4837068.1"/>
    <property type="molecule type" value="Genomic_DNA"/>
</dbReference>
<dbReference type="PANTHER" id="PTHR45969:SF33">
    <property type="entry name" value="RING ZINC FINGER PROTEIN-RELATED"/>
    <property type="match status" value="1"/>
</dbReference>
<proteinExistence type="predicted"/>
<reference evidence="6" key="1">
    <citation type="submission" date="2022-02" db="EMBL/GenBank/DDBJ databases">
        <authorList>
            <person name="Henning P.M."/>
            <person name="McCubbin A.G."/>
            <person name="Shore J.S."/>
        </authorList>
    </citation>
    <scope>NUCLEOTIDE SEQUENCE</scope>
    <source>
        <strain evidence="6">F60SS</strain>
        <tissue evidence="6">Leaves</tissue>
    </source>
</reference>
<dbReference type="InterPro" id="IPR013083">
    <property type="entry name" value="Znf_RING/FYVE/PHD"/>
</dbReference>
<dbReference type="GO" id="GO:0061630">
    <property type="term" value="F:ubiquitin protein ligase activity"/>
    <property type="evidence" value="ECO:0007669"/>
    <property type="project" value="TreeGrafter"/>
</dbReference>
<evidence type="ECO:0000313" key="7">
    <source>
        <dbReference type="Proteomes" id="UP001141552"/>
    </source>
</evidence>
<dbReference type="GO" id="GO:0008270">
    <property type="term" value="F:zinc ion binding"/>
    <property type="evidence" value="ECO:0007669"/>
    <property type="project" value="UniProtKB-KW"/>
</dbReference>
<evidence type="ECO:0000256" key="2">
    <source>
        <dbReference type="ARBA" id="ARBA00022771"/>
    </source>
</evidence>
<reference evidence="6" key="2">
    <citation type="journal article" date="2023" name="Plants (Basel)">
        <title>Annotation of the Turnera subulata (Passifloraceae) Draft Genome Reveals the S-Locus Evolved after the Divergence of Turneroideae from Passifloroideae in a Stepwise Manner.</title>
        <authorList>
            <person name="Henning P.M."/>
            <person name="Roalson E.H."/>
            <person name="Mir W."/>
            <person name="McCubbin A.G."/>
            <person name="Shore J.S."/>
        </authorList>
    </citation>
    <scope>NUCLEOTIDE SEQUENCE</scope>
    <source>
        <strain evidence="6">F60SS</strain>
    </source>
</reference>
<dbReference type="PROSITE" id="PS50089">
    <property type="entry name" value="ZF_RING_2"/>
    <property type="match status" value="1"/>
</dbReference>
<evidence type="ECO:0000259" key="5">
    <source>
        <dbReference type="PROSITE" id="PS50089"/>
    </source>
</evidence>
<dbReference type="CDD" id="cd23121">
    <property type="entry name" value="RING-H2_RHA1-like"/>
    <property type="match status" value="1"/>
</dbReference>
<keyword evidence="2 4" id="KW-0863">Zinc-finger</keyword>
<dbReference type="InterPro" id="IPR001841">
    <property type="entry name" value="Znf_RING"/>
</dbReference>
<accession>A0A9Q0FT52</accession>
<protein>
    <recommendedName>
        <fullName evidence="5">RING-type domain-containing protein</fullName>
    </recommendedName>
</protein>